<evidence type="ECO:0000256" key="1">
    <source>
        <dbReference type="SAM" id="MobiDB-lite"/>
    </source>
</evidence>
<accession>A0A1H5RJN7</accession>
<reference evidence="4" key="1">
    <citation type="submission" date="2016-10" db="EMBL/GenBank/DDBJ databases">
        <authorList>
            <person name="Varghese N."/>
            <person name="Submissions S."/>
        </authorList>
    </citation>
    <scope>NUCLEOTIDE SEQUENCE [LARGE SCALE GENOMIC DNA]</scope>
    <source>
        <strain evidence="4">DSM 5463</strain>
    </source>
</reference>
<name>A0A1H5RJN7_9CLOT</name>
<dbReference type="RefSeq" id="WP_103895053.1">
    <property type="nucleotide sequence ID" value="NZ_FNUK01000001.1"/>
</dbReference>
<feature type="transmembrane region" description="Helical" evidence="2">
    <location>
        <begin position="242"/>
        <end position="259"/>
    </location>
</feature>
<organism evidence="3 4">
    <name type="scientific">Caloramator fervidus</name>
    <dbReference type="NCBI Taxonomy" id="29344"/>
    <lineage>
        <taxon>Bacteria</taxon>
        <taxon>Bacillati</taxon>
        <taxon>Bacillota</taxon>
        <taxon>Clostridia</taxon>
        <taxon>Eubacteriales</taxon>
        <taxon>Clostridiaceae</taxon>
        <taxon>Caloramator</taxon>
    </lineage>
</organism>
<dbReference type="EMBL" id="FNUK01000001">
    <property type="protein sequence ID" value="SEF38566.1"/>
    <property type="molecule type" value="Genomic_DNA"/>
</dbReference>
<keyword evidence="4" id="KW-1185">Reference proteome</keyword>
<evidence type="ECO:0000313" key="3">
    <source>
        <dbReference type="EMBL" id="SEF38566.1"/>
    </source>
</evidence>
<keyword evidence="2" id="KW-1133">Transmembrane helix</keyword>
<proteinExistence type="predicted"/>
<keyword evidence="2" id="KW-0812">Transmembrane</keyword>
<sequence>MTNKKSYSRYFIIFQEDDKGFAIESDKPPTGYAKIENKNGRSKVTFYVQNLLVEKGPYTACLIDATKNPPVVAKLGNININENGMGETWWEFREDDIANTGHHIDRFNVACVLTQENLFPLSGQVGRENTNWKEKLLNLEREESEQKEEEKEEKEDTQEAKKFEEYEKAIKEAIKNIEKEHKEDIKNEDEDIKPSRQIKEGDFAKVFHNILKDLEEVKIETEFENTRWWKIPLERPYFEPKYMPYYCIIYHLLLAYPYINYLTWTRKSGYYYFGIKYDDDGEIDYVIYGIEGENNPKDQPFFGATGFRRWVGFQDKGMWVMVYNPWTGMII</sequence>
<gene>
    <name evidence="3" type="ORF">SAMN05660865_00017</name>
</gene>
<protein>
    <submittedName>
        <fullName evidence="3">Uncharacterized protein</fullName>
    </submittedName>
</protein>
<dbReference type="OrthoDB" id="1705475at2"/>
<dbReference type="AlphaFoldDB" id="A0A1H5RJN7"/>
<evidence type="ECO:0000256" key="2">
    <source>
        <dbReference type="SAM" id="Phobius"/>
    </source>
</evidence>
<feature type="compositionally biased region" description="Acidic residues" evidence="1">
    <location>
        <begin position="142"/>
        <end position="156"/>
    </location>
</feature>
<evidence type="ECO:0000313" key="4">
    <source>
        <dbReference type="Proteomes" id="UP000242850"/>
    </source>
</evidence>
<feature type="region of interest" description="Disordered" evidence="1">
    <location>
        <begin position="139"/>
        <end position="160"/>
    </location>
</feature>
<dbReference type="Proteomes" id="UP000242850">
    <property type="component" value="Unassembled WGS sequence"/>
</dbReference>
<keyword evidence="2" id="KW-0472">Membrane</keyword>